<dbReference type="GO" id="GO:0005829">
    <property type="term" value="C:cytosol"/>
    <property type="evidence" value="ECO:0007669"/>
    <property type="project" value="TreeGrafter"/>
</dbReference>
<comment type="function">
    <text evidence="11">Catalyzes the folate-dependent formation of 5-methyl-uridine at position 54 (M-5-U54) in all tRNAs.</text>
</comment>
<feature type="binding site" evidence="11">
    <location>
        <begin position="10"/>
        <end position="15"/>
    </location>
    <ligand>
        <name>FAD</name>
        <dbReference type="ChEBI" id="CHEBI:57692"/>
    </ligand>
</feature>
<dbReference type="SUPFAM" id="SSF51905">
    <property type="entry name" value="FAD/NAD(P)-binding domain"/>
    <property type="match status" value="1"/>
</dbReference>
<evidence type="ECO:0000256" key="10">
    <source>
        <dbReference type="ARBA" id="ARBA00023027"/>
    </source>
</evidence>
<evidence type="ECO:0000256" key="2">
    <source>
        <dbReference type="ARBA" id="ARBA00003717"/>
    </source>
</evidence>
<organism evidence="13 14">
    <name type="scientific">Phyllobacterium myrsinacearum</name>
    <dbReference type="NCBI Taxonomy" id="28101"/>
    <lineage>
        <taxon>Bacteria</taxon>
        <taxon>Pseudomonadati</taxon>
        <taxon>Pseudomonadota</taxon>
        <taxon>Alphaproteobacteria</taxon>
        <taxon>Hyphomicrobiales</taxon>
        <taxon>Phyllobacteriaceae</taxon>
        <taxon>Phyllobacterium</taxon>
    </lineage>
</organism>
<dbReference type="HAMAP" id="MF_01037">
    <property type="entry name" value="TrmFO"/>
    <property type="match status" value="1"/>
</dbReference>
<dbReference type="GO" id="GO:0002098">
    <property type="term" value="P:tRNA wobble uridine modification"/>
    <property type="evidence" value="ECO:0007669"/>
    <property type="project" value="TreeGrafter"/>
</dbReference>
<dbReference type="NCBIfam" id="NF003739">
    <property type="entry name" value="PRK05335.1"/>
    <property type="match status" value="1"/>
</dbReference>
<dbReference type="GO" id="GO:0030488">
    <property type="term" value="P:tRNA methylation"/>
    <property type="evidence" value="ECO:0007669"/>
    <property type="project" value="TreeGrafter"/>
</dbReference>
<keyword evidence="4 11" id="KW-0489">Methyltransferase</keyword>
<dbReference type="Pfam" id="PF01134">
    <property type="entry name" value="GIDA"/>
    <property type="match status" value="1"/>
</dbReference>
<comment type="catalytic activity">
    <reaction evidence="11">
        <text>uridine(54) in tRNA + (6R)-5,10-methylene-5,6,7,8-tetrahydrofolate + NADH + H(+) = 5-methyluridine(54) in tRNA + (6S)-5,6,7,8-tetrahydrofolate + NAD(+)</text>
        <dbReference type="Rhea" id="RHEA:16873"/>
        <dbReference type="Rhea" id="RHEA-COMP:10167"/>
        <dbReference type="Rhea" id="RHEA-COMP:10193"/>
        <dbReference type="ChEBI" id="CHEBI:15378"/>
        <dbReference type="ChEBI" id="CHEBI:15636"/>
        <dbReference type="ChEBI" id="CHEBI:57453"/>
        <dbReference type="ChEBI" id="CHEBI:57540"/>
        <dbReference type="ChEBI" id="CHEBI:57945"/>
        <dbReference type="ChEBI" id="CHEBI:65315"/>
        <dbReference type="ChEBI" id="CHEBI:74447"/>
        <dbReference type="EC" id="2.1.1.74"/>
    </reaction>
</comment>
<comment type="similarity">
    <text evidence="11">Belongs to the MnmG family. TrmFO subfamily.</text>
</comment>
<evidence type="ECO:0000256" key="6">
    <source>
        <dbReference type="ARBA" id="ARBA00022679"/>
    </source>
</evidence>
<evidence type="ECO:0000256" key="3">
    <source>
        <dbReference type="ARBA" id="ARBA00022490"/>
    </source>
</evidence>
<dbReference type="Gene3D" id="3.50.50.60">
    <property type="entry name" value="FAD/NAD(P)-binding domain"/>
    <property type="match status" value="2"/>
</dbReference>
<evidence type="ECO:0000256" key="7">
    <source>
        <dbReference type="ARBA" id="ARBA00022694"/>
    </source>
</evidence>
<proteinExistence type="inferred from homology"/>
<evidence type="ECO:0000313" key="14">
    <source>
        <dbReference type="Proteomes" id="UP000549052"/>
    </source>
</evidence>
<sequence>MSNTPVHIIGGGLAGSEAAWQLAEAGIPVILHEMRPIRGTDAHKTQDLAELVCSNSFRSDDAETNAVGVLHAEMRLANSLIMASADSHQVPAGGALAVDRDGFAQAVTAKLEAHPLITIEREEITGLPPAEWDKVIIATGPLTAPSLAEAIGKQTGADALAFFDAIAPIVHFDSIDMNTCWFQSRYDKVGPGGTGKDYINCPMTKEQYEGFVQALIGGDKTEFKQWEGTPYFDGCLPIEVMAERGVETLRHGPMKPMGLTNEHNPTVKAYAVVQLRQDNALGTLYNMVGFQTKLKYGAQTDIFRMIPGLENAEFARLGGLHRNTYLNSPILLDPTLQLKSRPGLRFAGQITGCEGYVESAAIGLLAGRFAAAERLGQTLTPPPVTTAFGALLGHITGGHIVSDEEPGKRSFQPMNVNFGLFPPIEVPKTEGKRLRGKEKTNAKKRAMSARALADCRAWLGLPAVVEAQAEVEAAE</sequence>
<dbReference type="InterPro" id="IPR040131">
    <property type="entry name" value="MnmG_N"/>
</dbReference>
<evidence type="ECO:0000256" key="5">
    <source>
        <dbReference type="ARBA" id="ARBA00022630"/>
    </source>
</evidence>
<keyword evidence="5 11" id="KW-0285">Flavoprotein</keyword>
<evidence type="ECO:0000313" key="13">
    <source>
        <dbReference type="EMBL" id="MBA8880777.1"/>
    </source>
</evidence>
<accession>A0A839EWK0</accession>
<dbReference type="RefSeq" id="WP_182551407.1">
    <property type="nucleotide sequence ID" value="NZ_JACGXN010000009.1"/>
</dbReference>
<comment type="caution">
    <text evidence="13">The sequence shown here is derived from an EMBL/GenBank/DDBJ whole genome shotgun (WGS) entry which is preliminary data.</text>
</comment>
<dbReference type="Proteomes" id="UP000549052">
    <property type="component" value="Unassembled WGS sequence"/>
</dbReference>
<evidence type="ECO:0000259" key="12">
    <source>
        <dbReference type="Pfam" id="PF01134"/>
    </source>
</evidence>
<protein>
    <recommendedName>
        <fullName evidence="11">Methylenetetrahydrofolate--tRNA-(uracil-5-)-methyltransferase TrmFO</fullName>
        <ecNumber evidence="11">2.1.1.74</ecNumber>
    </recommendedName>
    <alternativeName>
        <fullName evidence="11">Folate-dependent tRNA (uracil-5-)-methyltransferase</fullName>
    </alternativeName>
    <alternativeName>
        <fullName evidence="11">Folate-dependent tRNA(M-5-U54)-methyltransferase</fullName>
    </alternativeName>
</protein>
<reference evidence="13 14" key="1">
    <citation type="submission" date="2020-07" db="EMBL/GenBank/DDBJ databases">
        <title>Genomic Encyclopedia of Type Strains, Phase IV (KMG-V): Genome sequencing to study the core and pangenomes of soil and plant-associated prokaryotes.</title>
        <authorList>
            <person name="Whitman W."/>
        </authorList>
    </citation>
    <scope>NUCLEOTIDE SEQUENCE [LARGE SCALE GENOMIC DNA]</scope>
    <source>
        <strain evidence="13 14">AN3</strain>
    </source>
</reference>
<keyword evidence="9 11" id="KW-0521">NADP</keyword>
<evidence type="ECO:0000256" key="8">
    <source>
        <dbReference type="ARBA" id="ARBA00022827"/>
    </source>
</evidence>
<evidence type="ECO:0000256" key="4">
    <source>
        <dbReference type="ARBA" id="ARBA00022603"/>
    </source>
</evidence>
<name>A0A839EWK0_9HYPH</name>
<keyword evidence="8 11" id="KW-0274">FAD</keyword>
<dbReference type="GO" id="GO:0047151">
    <property type="term" value="F:tRNA (uracil(54)-C5)-methyltransferase activity, 5,10-methylenetetrahydrofolate-dependent"/>
    <property type="evidence" value="ECO:0007669"/>
    <property type="project" value="UniProtKB-UniRule"/>
</dbReference>
<comment type="cofactor">
    <cofactor evidence="1 11">
        <name>FAD</name>
        <dbReference type="ChEBI" id="CHEBI:57692"/>
    </cofactor>
</comment>
<evidence type="ECO:0000256" key="9">
    <source>
        <dbReference type="ARBA" id="ARBA00022857"/>
    </source>
</evidence>
<dbReference type="NCBIfam" id="TIGR00137">
    <property type="entry name" value="gid_trmFO"/>
    <property type="match status" value="1"/>
</dbReference>
<dbReference type="GO" id="GO:0050660">
    <property type="term" value="F:flavin adenine dinucleotide binding"/>
    <property type="evidence" value="ECO:0007669"/>
    <property type="project" value="UniProtKB-UniRule"/>
</dbReference>
<comment type="catalytic activity">
    <reaction evidence="11">
        <text>uridine(54) in tRNA + (6R)-5,10-methylene-5,6,7,8-tetrahydrofolate + NADPH + H(+) = 5-methyluridine(54) in tRNA + (6S)-5,6,7,8-tetrahydrofolate + NADP(+)</text>
        <dbReference type="Rhea" id="RHEA:62372"/>
        <dbReference type="Rhea" id="RHEA-COMP:10167"/>
        <dbReference type="Rhea" id="RHEA-COMP:10193"/>
        <dbReference type="ChEBI" id="CHEBI:15378"/>
        <dbReference type="ChEBI" id="CHEBI:15636"/>
        <dbReference type="ChEBI" id="CHEBI:57453"/>
        <dbReference type="ChEBI" id="CHEBI:57783"/>
        <dbReference type="ChEBI" id="CHEBI:58349"/>
        <dbReference type="ChEBI" id="CHEBI:65315"/>
        <dbReference type="ChEBI" id="CHEBI:74447"/>
        <dbReference type="EC" id="2.1.1.74"/>
    </reaction>
</comment>
<feature type="domain" description="MnmG N-terminal" evidence="12">
    <location>
        <begin position="6"/>
        <end position="376"/>
    </location>
</feature>
<dbReference type="InterPro" id="IPR020595">
    <property type="entry name" value="MnmG-rel_CS"/>
</dbReference>
<dbReference type="EC" id="2.1.1.74" evidence="11"/>
<evidence type="ECO:0000256" key="11">
    <source>
        <dbReference type="HAMAP-Rule" id="MF_01037"/>
    </source>
</evidence>
<keyword evidence="3 11" id="KW-0963">Cytoplasm</keyword>
<dbReference type="InterPro" id="IPR036188">
    <property type="entry name" value="FAD/NAD-bd_sf"/>
</dbReference>
<keyword evidence="10 11" id="KW-0520">NAD</keyword>
<keyword evidence="7 11" id="KW-0819">tRNA processing</keyword>
<comment type="subcellular location">
    <subcellularLocation>
        <location evidence="11">Cytoplasm</location>
    </subcellularLocation>
</comment>
<keyword evidence="6 11" id="KW-0808">Transferase</keyword>
<comment type="function">
    <text evidence="2">NAD-binding protein involved in the addition of a carboxymethylaminomethyl (cmnm) group at the wobble position (U34) of certain tRNAs, forming tRNA-cmnm(5)s(2)U34.</text>
</comment>
<dbReference type="PROSITE" id="PS01281">
    <property type="entry name" value="GIDA_2"/>
    <property type="match status" value="1"/>
</dbReference>
<dbReference type="InterPro" id="IPR002218">
    <property type="entry name" value="MnmG-rel"/>
</dbReference>
<gene>
    <name evidence="11" type="primary">trmFO</name>
    <name evidence="13" type="ORF">FHW16_004502</name>
</gene>
<dbReference type="InterPro" id="IPR004417">
    <property type="entry name" value="TrmFO"/>
</dbReference>
<dbReference type="PANTHER" id="PTHR11806">
    <property type="entry name" value="GLUCOSE INHIBITED DIVISION PROTEIN A"/>
    <property type="match status" value="1"/>
</dbReference>
<dbReference type="PANTHER" id="PTHR11806:SF2">
    <property type="entry name" value="METHYLENETETRAHYDROFOLATE--TRNA-(URACIL-5-)-METHYLTRANSFERASE TRMFO"/>
    <property type="match status" value="1"/>
</dbReference>
<keyword evidence="14" id="KW-1185">Reference proteome</keyword>
<dbReference type="EMBL" id="JACGXN010000009">
    <property type="protein sequence ID" value="MBA8880777.1"/>
    <property type="molecule type" value="Genomic_DNA"/>
</dbReference>
<evidence type="ECO:0000256" key="1">
    <source>
        <dbReference type="ARBA" id="ARBA00001974"/>
    </source>
</evidence>
<dbReference type="AlphaFoldDB" id="A0A839EWK0"/>